<proteinExistence type="predicted"/>
<evidence type="ECO:0008006" key="4">
    <source>
        <dbReference type="Google" id="ProtNLM"/>
    </source>
</evidence>
<evidence type="ECO:0000256" key="1">
    <source>
        <dbReference type="SAM" id="MobiDB-lite"/>
    </source>
</evidence>
<evidence type="ECO:0000313" key="3">
    <source>
        <dbReference type="Proteomes" id="UP000589085"/>
    </source>
</evidence>
<gene>
    <name evidence="2" type="ORF">HLH48_22830</name>
</gene>
<name>A0A7W4NQZ9_9PROT</name>
<comment type="caution">
    <text evidence="2">The sequence shown here is derived from an EMBL/GenBank/DDBJ whole genome shotgun (WGS) entry which is preliminary data.</text>
</comment>
<evidence type="ECO:0000313" key="2">
    <source>
        <dbReference type="EMBL" id="MBB2162912.1"/>
    </source>
</evidence>
<dbReference type="AlphaFoldDB" id="A0A7W4NQZ9"/>
<dbReference type="EMBL" id="JABEQJ010000086">
    <property type="protein sequence ID" value="MBB2162912.1"/>
    <property type="molecule type" value="Genomic_DNA"/>
</dbReference>
<dbReference type="RefSeq" id="WP_182999716.1">
    <property type="nucleotide sequence ID" value="NZ_JABEQJ010000086.1"/>
</dbReference>
<reference evidence="2 3" key="1">
    <citation type="submission" date="2020-04" db="EMBL/GenBank/DDBJ databases">
        <title>Description of novel Gluconacetobacter.</title>
        <authorList>
            <person name="Sombolestani A."/>
        </authorList>
    </citation>
    <scope>NUCLEOTIDE SEQUENCE [LARGE SCALE GENOMIC DNA]</scope>
    <source>
        <strain evidence="2 3">LMG 19747</strain>
    </source>
</reference>
<sequence>MINAEERKGSFSHMARLVGNVLVSEALGLDLSNGPDDILRFRPLEDFNIILSEVIREAIDKKLGSQALKRDIDKFARDLISIPGLSGVIITPEPIENEELEEDDITKNNETQSNNDEKENNSDNNRPKPPKKPEHIKQEKTIYEGLKKLSSEKLESLYYSICIVSAKSHTPLIAVGIWSFIESLTASMGREETTPFKDFLNKHRLQKLGIGQGKALNAPISSISRIAEYGNLTKHHKVAAQFDYSQMINDMKVIEPLISACINEINNND</sequence>
<dbReference type="Proteomes" id="UP000589085">
    <property type="component" value="Unassembled WGS sequence"/>
</dbReference>
<protein>
    <recommendedName>
        <fullName evidence="4">DUF4145 domain-containing protein</fullName>
    </recommendedName>
</protein>
<organism evidence="2 3">
    <name type="scientific">Gluconacetobacter sacchari</name>
    <dbReference type="NCBI Taxonomy" id="92759"/>
    <lineage>
        <taxon>Bacteria</taxon>
        <taxon>Pseudomonadati</taxon>
        <taxon>Pseudomonadota</taxon>
        <taxon>Alphaproteobacteria</taxon>
        <taxon>Acetobacterales</taxon>
        <taxon>Acetobacteraceae</taxon>
        <taxon>Gluconacetobacter</taxon>
    </lineage>
</organism>
<accession>A0A7W4NQZ9</accession>
<feature type="region of interest" description="Disordered" evidence="1">
    <location>
        <begin position="96"/>
        <end position="138"/>
    </location>
</feature>